<keyword evidence="7" id="KW-1185">Reference proteome</keyword>
<evidence type="ECO:0000313" key="6">
    <source>
        <dbReference type="EMBL" id="QHT60257.1"/>
    </source>
</evidence>
<dbReference type="NCBIfam" id="TIGR00945">
    <property type="entry name" value="tatC"/>
    <property type="match status" value="1"/>
</dbReference>
<dbReference type="GO" id="GO:0009977">
    <property type="term" value="F:proton motive force dependent protein transmembrane transporter activity"/>
    <property type="evidence" value="ECO:0007669"/>
    <property type="project" value="TreeGrafter"/>
</dbReference>
<keyword evidence="5" id="KW-0813">Transport</keyword>
<keyword evidence="5" id="KW-0811">Translocation</keyword>
<dbReference type="GO" id="GO:0033281">
    <property type="term" value="C:TAT protein transport complex"/>
    <property type="evidence" value="ECO:0007669"/>
    <property type="project" value="UniProtKB-UniRule"/>
</dbReference>
<feature type="transmembrane region" description="Helical" evidence="5">
    <location>
        <begin position="161"/>
        <end position="187"/>
    </location>
</feature>
<evidence type="ECO:0000313" key="7">
    <source>
        <dbReference type="Proteomes" id="UP000476064"/>
    </source>
</evidence>
<organism evidence="6 7">
    <name type="scientific">Paenibacillus lycopersici</name>
    <dbReference type="NCBI Taxonomy" id="2704462"/>
    <lineage>
        <taxon>Bacteria</taxon>
        <taxon>Bacillati</taxon>
        <taxon>Bacillota</taxon>
        <taxon>Bacilli</taxon>
        <taxon>Bacillales</taxon>
        <taxon>Paenibacillaceae</taxon>
        <taxon>Paenibacillus</taxon>
    </lineage>
</organism>
<feature type="transmembrane region" description="Helical" evidence="5">
    <location>
        <begin position="111"/>
        <end position="141"/>
    </location>
</feature>
<protein>
    <recommendedName>
        <fullName evidence="5">Sec-independent protein translocase protein TatC</fullName>
    </recommendedName>
</protein>
<evidence type="ECO:0000256" key="5">
    <source>
        <dbReference type="HAMAP-Rule" id="MF_00902"/>
    </source>
</evidence>
<keyword evidence="5" id="KW-0653">Protein transport</keyword>
<dbReference type="HAMAP" id="MF_00902">
    <property type="entry name" value="TatC"/>
    <property type="match status" value="1"/>
</dbReference>
<evidence type="ECO:0000256" key="2">
    <source>
        <dbReference type="ARBA" id="ARBA00022692"/>
    </source>
</evidence>
<dbReference type="GO" id="GO:0043953">
    <property type="term" value="P:protein transport by the Tat complex"/>
    <property type="evidence" value="ECO:0007669"/>
    <property type="project" value="UniProtKB-UniRule"/>
</dbReference>
<sequence>MSGGEGGKLSLDRDLIAHLTELRKRLIFASIWFVLSLAAGLYVSPRMLHFVKTHLGSVRVEWSVFALSDGIAVYMKCALMIGLLLSLPVFMYQIWAFARPGMTEAEARSTLFYVPLSFVLFLAGVLFGYTVALPMMISFMIKLNHSIGAHEVYGIQHYVSFLVSFLLPMGLAFEMPLVMLLLARVGLLSPGNLKQARKFAYVGLAVLGSLISPPDFVSHLSVTVPLILLFEISAWISMRYMRRKSKPSLEPALP</sequence>
<dbReference type="GO" id="GO:0065002">
    <property type="term" value="P:intracellular protein transmembrane transport"/>
    <property type="evidence" value="ECO:0007669"/>
    <property type="project" value="TreeGrafter"/>
</dbReference>
<evidence type="ECO:0000256" key="4">
    <source>
        <dbReference type="ARBA" id="ARBA00023136"/>
    </source>
</evidence>
<dbReference type="PRINTS" id="PR01840">
    <property type="entry name" value="TATCFAMILY"/>
</dbReference>
<comment type="caution">
    <text evidence="5">Lacks conserved residue(s) required for the propagation of feature annotation.</text>
</comment>
<feature type="transmembrane region" description="Helical" evidence="5">
    <location>
        <begin position="64"/>
        <end position="90"/>
    </location>
</feature>
<dbReference type="EMBL" id="CP048209">
    <property type="protein sequence ID" value="QHT60257.1"/>
    <property type="molecule type" value="Genomic_DNA"/>
</dbReference>
<comment type="similarity">
    <text evidence="5">Belongs to the TatC family.</text>
</comment>
<keyword evidence="2 5" id="KW-0812">Transmembrane</keyword>
<proteinExistence type="inferred from homology"/>
<name>A0A6C0FTS7_9BACL</name>
<reference evidence="6 7" key="1">
    <citation type="submission" date="2020-01" db="EMBL/GenBank/DDBJ databases">
        <title>Paenibacillus sp. nov., isolated from tomato rhizosphere.</title>
        <authorList>
            <person name="Weon H.-Y."/>
            <person name="Lee S.A."/>
        </authorList>
    </citation>
    <scope>NUCLEOTIDE SEQUENCE [LARGE SCALE GENOMIC DNA]</scope>
    <source>
        <strain evidence="6 7">12200R-189</strain>
    </source>
</reference>
<dbReference type="KEGG" id="plyc:GXP70_10075"/>
<dbReference type="Pfam" id="PF00902">
    <property type="entry name" value="TatC"/>
    <property type="match status" value="1"/>
</dbReference>
<evidence type="ECO:0000256" key="1">
    <source>
        <dbReference type="ARBA" id="ARBA00004141"/>
    </source>
</evidence>
<feature type="transmembrane region" description="Helical" evidence="5">
    <location>
        <begin position="26"/>
        <end position="44"/>
    </location>
</feature>
<keyword evidence="5" id="KW-1003">Cell membrane</keyword>
<gene>
    <name evidence="5 6" type="primary">tatC</name>
    <name evidence="6" type="ORF">GXP70_10075</name>
</gene>
<dbReference type="AlphaFoldDB" id="A0A6C0FTS7"/>
<dbReference type="PANTHER" id="PTHR30371:SF0">
    <property type="entry name" value="SEC-INDEPENDENT PROTEIN TRANSLOCASE PROTEIN TATC, CHLOROPLASTIC-RELATED"/>
    <property type="match status" value="1"/>
</dbReference>
<comment type="subunit">
    <text evidence="5">Forms a complex with TatA.</text>
</comment>
<evidence type="ECO:0000256" key="3">
    <source>
        <dbReference type="ARBA" id="ARBA00022989"/>
    </source>
</evidence>
<feature type="transmembrane region" description="Helical" evidence="5">
    <location>
        <begin position="222"/>
        <end position="241"/>
    </location>
</feature>
<comment type="function">
    <text evidence="5">Part of the twin-arginine translocation (Tat) system that transports large folded proteins containing a characteristic twin-arginine motif in their signal peptide across membranes.</text>
</comment>
<keyword evidence="3 5" id="KW-1133">Transmembrane helix</keyword>
<keyword evidence="4 5" id="KW-0472">Membrane</keyword>
<dbReference type="Proteomes" id="UP000476064">
    <property type="component" value="Chromosome"/>
</dbReference>
<dbReference type="PANTHER" id="PTHR30371">
    <property type="entry name" value="SEC-INDEPENDENT PROTEIN TRANSLOCASE PROTEIN TATC"/>
    <property type="match status" value="1"/>
</dbReference>
<comment type="subcellular location">
    <subcellularLocation>
        <location evidence="5">Cell membrane</location>
        <topology evidence="5">Multi-pass membrane protein</topology>
    </subcellularLocation>
    <subcellularLocation>
        <location evidence="1">Membrane</location>
        <topology evidence="1">Multi-pass membrane protein</topology>
    </subcellularLocation>
</comment>
<dbReference type="RefSeq" id="WP_162356331.1">
    <property type="nucleotide sequence ID" value="NZ_CP048209.1"/>
</dbReference>
<dbReference type="InterPro" id="IPR002033">
    <property type="entry name" value="TatC"/>
</dbReference>
<accession>A0A6C0FTS7</accession>